<evidence type="ECO:0000259" key="16">
    <source>
        <dbReference type="PROSITE" id="PS50112"/>
    </source>
</evidence>
<dbReference type="EMBL" id="CP050177">
    <property type="protein sequence ID" value="QIQ06805.1"/>
    <property type="molecule type" value="Genomic_DNA"/>
</dbReference>
<proteinExistence type="predicted"/>
<evidence type="ECO:0000256" key="6">
    <source>
        <dbReference type="ARBA" id="ARBA00022777"/>
    </source>
</evidence>
<keyword evidence="7" id="KW-0378">Hydrolase</keyword>
<keyword evidence="10" id="KW-0904">Protein phosphatase</keyword>
<dbReference type="Gene3D" id="3.30.450.40">
    <property type="match status" value="1"/>
</dbReference>
<evidence type="ECO:0000256" key="3">
    <source>
        <dbReference type="ARBA" id="ARBA00022679"/>
    </source>
</evidence>
<dbReference type="Gene3D" id="3.30.450.20">
    <property type="entry name" value="PAS domain"/>
    <property type="match status" value="1"/>
</dbReference>
<evidence type="ECO:0000256" key="13">
    <source>
        <dbReference type="ARBA" id="ARBA00056274"/>
    </source>
</evidence>
<dbReference type="SMART" id="SM00091">
    <property type="entry name" value="PAS"/>
    <property type="match status" value="1"/>
</dbReference>
<dbReference type="InterPro" id="IPR000014">
    <property type="entry name" value="PAS"/>
</dbReference>
<gene>
    <name evidence="17" type="ORF">HA039_09935</name>
</gene>
<keyword evidence="8" id="KW-0067">ATP-binding</keyword>
<evidence type="ECO:0000256" key="11">
    <source>
        <dbReference type="ARBA" id="ARBA00023211"/>
    </source>
</evidence>
<dbReference type="CDD" id="cd00130">
    <property type="entry name" value="PAS"/>
    <property type="match status" value="1"/>
</dbReference>
<feature type="domain" description="PAS" evidence="16">
    <location>
        <begin position="142"/>
        <end position="186"/>
    </location>
</feature>
<evidence type="ECO:0000313" key="17">
    <source>
        <dbReference type="EMBL" id="QIQ06805.1"/>
    </source>
</evidence>
<evidence type="ECO:0000256" key="1">
    <source>
        <dbReference type="ARBA" id="ARBA00013081"/>
    </source>
</evidence>
<dbReference type="FunFam" id="3.60.40.10:FF:000005">
    <property type="entry name" value="Serine/threonine protein phosphatase"/>
    <property type="match status" value="1"/>
</dbReference>
<dbReference type="Pfam" id="PF13185">
    <property type="entry name" value="GAF_2"/>
    <property type="match status" value="1"/>
</dbReference>
<dbReference type="Proteomes" id="UP000501179">
    <property type="component" value="Chromosome"/>
</dbReference>
<organism evidence="17 18">
    <name type="scientific">Streptomyces liangshanensis</name>
    <dbReference type="NCBI Taxonomy" id="2717324"/>
    <lineage>
        <taxon>Bacteria</taxon>
        <taxon>Bacillati</taxon>
        <taxon>Actinomycetota</taxon>
        <taxon>Actinomycetes</taxon>
        <taxon>Kitasatosporales</taxon>
        <taxon>Streptomycetaceae</taxon>
        <taxon>Streptomyces</taxon>
    </lineage>
</organism>
<dbReference type="Gene3D" id="3.60.40.10">
    <property type="entry name" value="PPM-type phosphatase domain"/>
    <property type="match status" value="1"/>
</dbReference>
<dbReference type="InterPro" id="IPR003018">
    <property type="entry name" value="GAF"/>
</dbReference>
<dbReference type="GO" id="GO:0004722">
    <property type="term" value="F:protein serine/threonine phosphatase activity"/>
    <property type="evidence" value="ECO:0007669"/>
    <property type="project" value="UniProtKB-EC"/>
</dbReference>
<dbReference type="PANTHER" id="PTHR43156">
    <property type="entry name" value="STAGE II SPORULATION PROTEIN E-RELATED"/>
    <property type="match status" value="1"/>
</dbReference>
<keyword evidence="5" id="KW-0547">Nucleotide-binding</keyword>
<keyword evidence="6" id="KW-0418">Kinase</keyword>
<dbReference type="SMART" id="SM00331">
    <property type="entry name" value="PP2C_SIG"/>
    <property type="match status" value="1"/>
</dbReference>
<evidence type="ECO:0000256" key="7">
    <source>
        <dbReference type="ARBA" id="ARBA00022801"/>
    </source>
</evidence>
<protein>
    <recommendedName>
        <fullName evidence="1">protein-serine/threonine phosphatase</fullName>
        <ecNumber evidence="1">3.1.3.16</ecNumber>
    </recommendedName>
    <alternativeName>
        <fullName evidence="15">Protein-serine/threonine phosphatase</fullName>
    </alternativeName>
    <alternativeName>
        <fullName evidence="14">Serine/threonine-protein kinase</fullName>
    </alternativeName>
</protein>
<dbReference type="GO" id="GO:0046872">
    <property type="term" value="F:metal ion binding"/>
    <property type="evidence" value="ECO:0007669"/>
    <property type="project" value="UniProtKB-KW"/>
</dbReference>
<dbReference type="InterPro" id="IPR001932">
    <property type="entry name" value="PPM-type_phosphatase-like_dom"/>
</dbReference>
<comment type="catalytic activity">
    <reaction evidence="12">
        <text>O-phospho-L-seryl-[protein] + H2O = L-seryl-[protein] + phosphate</text>
        <dbReference type="Rhea" id="RHEA:20629"/>
        <dbReference type="Rhea" id="RHEA-COMP:9863"/>
        <dbReference type="Rhea" id="RHEA-COMP:11604"/>
        <dbReference type="ChEBI" id="CHEBI:15377"/>
        <dbReference type="ChEBI" id="CHEBI:29999"/>
        <dbReference type="ChEBI" id="CHEBI:43474"/>
        <dbReference type="ChEBI" id="CHEBI:83421"/>
        <dbReference type="EC" id="3.1.3.16"/>
    </reaction>
</comment>
<dbReference type="Pfam" id="PF07228">
    <property type="entry name" value="SpoIIE"/>
    <property type="match status" value="1"/>
</dbReference>
<dbReference type="InterPro" id="IPR029016">
    <property type="entry name" value="GAF-like_dom_sf"/>
</dbReference>
<evidence type="ECO:0000256" key="15">
    <source>
        <dbReference type="ARBA" id="ARBA00081350"/>
    </source>
</evidence>
<evidence type="ECO:0000256" key="10">
    <source>
        <dbReference type="ARBA" id="ARBA00022912"/>
    </source>
</evidence>
<keyword evidence="18" id="KW-1185">Reference proteome</keyword>
<keyword evidence="9" id="KW-0460">Magnesium</keyword>
<dbReference type="PANTHER" id="PTHR43156:SF2">
    <property type="entry name" value="STAGE II SPORULATION PROTEIN E"/>
    <property type="match status" value="1"/>
</dbReference>
<dbReference type="InterPro" id="IPR035965">
    <property type="entry name" value="PAS-like_dom_sf"/>
</dbReference>
<dbReference type="InterPro" id="IPR052016">
    <property type="entry name" value="Bact_Sigma-Reg"/>
</dbReference>
<evidence type="ECO:0000256" key="14">
    <source>
        <dbReference type="ARBA" id="ARBA00075117"/>
    </source>
</evidence>
<dbReference type="KEGG" id="slia:HA039_09935"/>
<sequence length="678" mass="72664">MLDPAEQVLRMAFVTGLSRRVATPWIQVALASTVPAAEAAREGRMVWVPSHTDMARRFPRTALALPYPIALGVVPVSSGPTRWGSLLQLWPGTHEPALSERETRALEEGAERIACLLQRAAEAGHPVRSTELRVMDPPPTRHAEAGADLTERLPEGICALDLEGRITFLNGHAVQLLGGTRDGLLGARPWDALPWLNDPVYENAYLGSLFSRLPTSFSARRPPGQWLAFHLYPDATGVSVRVTPGEAPGDGGEGDGVQDPVLTPTAVERTRPGALFQLLHLSSVLTDAVGVRDVTDTVTDHIMPVINAQAMALVTADEGRLKVVGCRGFRRDIAEVFDGLAMSAETPVVRAIQNGTPLFSTDGDELRRTSPSVQLSPDKASFAYLPMFASGRTIGCCVLGYNRPHLFPPDERTALISLAGVIAQALERARLYDSKNQVALGLQAALLPHDLPRIPGLQVAARYLPATRGLDIGGDFYDLIRLDDTSAAAVIGDVQGHNVNAAALMGQVRTAVHTHASAGAPPDEVLARTNRLLIDLRSTLFTSCLYAHLDLRHHRARLATAGHPPPILRRPDGGTEILDVPTGILLGIEPEAEYRTVDVPLPPGAVLALYTDGLVEVPGTSLDTSIAEFAARLGNADPRSLDALSETLVRRAGRTRQSFRGSDDIALLLIKPDARGAG</sequence>
<dbReference type="SUPFAM" id="SSF81606">
    <property type="entry name" value="PP2C-like"/>
    <property type="match status" value="1"/>
</dbReference>
<evidence type="ECO:0000256" key="4">
    <source>
        <dbReference type="ARBA" id="ARBA00022723"/>
    </source>
</evidence>
<accession>A0A6G9H8D0</accession>
<evidence type="ECO:0000313" key="18">
    <source>
        <dbReference type="Proteomes" id="UP000501179"/>
    </source>
</evidence>
<evidence type="ECO:0000256" key="5">
    <source>
        <dbReference type="ARBA" id="ARBA00022741"/>
    </source>
</evidence>
<keyword evidence="4" id="KW-0479">Metal-binding</keyword>
<evidence type="ECO:0000256" key="9">
    <source>
        <dbReference type="ARBA" id="ARBA00022842"/>
    </source>
</evidence>
<keyword evidence="2" id="KW-0597">Phosphoprotein</keyword>
<reference evidence="17 18" key="1">
    <citation type="submission" date="2020-03" db="EMBL/GenBank/DDBJ databases">
        <title>A novel species.</title>
        <authorList>
            <person name="Gao J."/>
        </authorList>
    </citation>
    <scope>NUCLEOTIDE SEQUENCE [LARGE SCALE GENOMIC DNA]</scope>
    <source>
        <strain evidence="17 18">QMT-12</strain>
    </source>
</reference>
<evidence type="ECO:0000256" key="12">
    <source>
        <dbReference type="ARBA" id="ARBA00047761"/>
    </source>
</evidence>
<dbReference type="Pfam" id="PF13188">
    <property type="entry name" value="PAS_8"/>
    <property type="match status" value="1"/>
</dbReference>
<dbReference type="InterPro" id="IPR036457">
    <property type="entry name" value="PPM-type-like_dom_sf"/>
</dbReference>
<dbReference type="EC" id="3.1.3.16" evidence="1"/>
<comment type="function">
    <text evidence="13">Primarily acts as an independent SigF regulator that is sensitive to the osmosensory signal, mediating the cross talk of PknD with the SigF regulon. Possesses both phosphatase and kinase activities. The kinase domain functions as a classic anti-sigma factor-like kinase to phosphorylate the anti-anti-sigma factor domain at the canonical regulatory site, and the phosphatase domain antagonizes this activity.</text>
</comment>
<dbReference type="GO" id="GO:0016301">
    <property type="term" value="F:kinase activity"/>
    <property type="evidence" value="ECO:0007669"/>
    <property type="project" value="UniProtKB-KW"/>
</dbReference>
<keyword evidence="11" id="KW-0464">Manganese</keyword>
<evidence type="ECO:0000256" key="8">
    <source>
        <dbReference type="ARBA" id="ARBA00022840"/>
    </source>
</evidence>
<dbReference type="AlphaFoldDB" id="A0A6G9H8D0"/>
<dbReference type="PROSITE" id="PS50112">
    <property type="entry name" value="PAS"/>
    <property type="match status" value="1"/>
</dbReference>
<dbReference type="SMART" id="SM00065">
    <property type="entry name" value="GAF"/>
    <property type="match status" value="1"/>
</dbReference>
<keyword evidence="3" id="KW-0808">Transferase</keyword>
<evidence type="ECO:0000256" key="2">
    <source>
        <dbReference type="ARBA" id="ARBA00022553"/>
    </source>
</evidence>
<dbReference type="SUPFAM" id="SSF55781">
    <property type="entry name" value="GAF domain-like"/>
    <property type="match status" value="1"/>
</dbReference>
<name>A0A6G9H8D0_9ACTN</name>
<dbReference type="GO" id="GO:0005524">
    <property type="term" value="F:ATP binding"/>
    <property type="evidence" value="ECO:0007669"/>
    <property type="project" value="UniProtKB-KW"/>
</dbReference>
<dbReference type="SUPFAM" id="SSF55785">
    <property type="entry name" value="PYP-like sensor domain (PAS domain)"/>
    <property type="match status" value="1"/>
</dbReference>